<reference evidence="6 7" key="1">
    <citation type="submission" date="2018-08" db="EMBL/GenBank/DDBJ databases">
        <title>A genome reference for cultivated species of the human gut microbiota.</title>
        <authorList>
            <person name="Zou Y."/>
            <person name="Xue W."/>
            <person name="Luo G."/>
        </authorList>
    </citation>
    <scope>NUCLEOTIDE SEQUENCE [LARGE SCALE GENOMIC DNA]</scope>
    <source>
        <strain evidence="6 7">AM32-2AC</strain>
    </source>
</reference>
<dbReference type="RefSeq" id="WP_118147947.1">
    <property type="nucleotide sequence ID" value="NZ_QSIS01000001.1"/>
</dbReference>
<sequence>MLIKSIKIHNFRNFQDVSIEFSTHEFKNVTVIMGDNGSGKTTLAQAFQWVLYNETHFKKKGLLNAKVADNLFEGQTVPMSVTLDIEYNHTDYIIKRKEEYKRVRNGLIVDKAEFLVAEVVDGNTTYLPEHKKNYLIRRILPKDLSRFFFFDGETMDDMAEELDAGSSEEFKKAVEGIVGLKATQNAIQHLDASNININPKPINVVSEYEKKISKNSKSIKALNNINVKMGEKLSRKDELERRNNQLKNQYTDTQKQIDELNDIVIRESPEFEKKKKYEKVTNDIRRLESTKINQIKDSLIKPFQKDCYGFFATPIFNEVGKIKELNEGIHKTIPKLTRPTLKYIIEQGECICGTKFEVGDQIFTHITDLMNYVPPKTLGQLLEDYDKQRNVLKASSEGFWNTFVTAVKTIRDTSAQIEGMTSEQNELFNSLSNNESGETAKKKLNELKPELEKIHNNQVRVEAELVNIDKDIANLISDKNKYINIDESSSHDLLLLAYAKRLVQMLKEDYAKKEKQTRYNLQVKINEIFADLYDGNIKINVDEKYKIYVNAVDDLFHGSDIEKNTAQKYAIIFAFISAVIDLAKHKANDVTTDEKDIVDLDSEGYPLVMDAPLSAFDKTRILNICDALPRIADQVIIFIKDTDGEIAEQYLGDKVGKRYLINKDNNLNSTIEAR</sequence>
<evidence type="ECO:0000256" key="4">
    <source>
        <dbReference type="SAM" id="Coils"/>
    </source>
</evidence>
<proteinExistence type="inferred from homology"/>
<dbReference type="Pfam" id="PF13476">
    <property type="entry name" value="AAA_23"/>
    <property type="match status" value="1"/>
</dbReference>
<dbReference type="InterPro" id="IPR027417">
    <property type="entry name" value="P-loop_NTPase"/>
</dbReference>
<evidence type="ECO:0000256" key="2">
    <source>
        <dbReference type="ARBA" id="ARBA00011322"/>
    </source>
</evidence>
<comment type="caution">
    <text evidence="6">The sequence shown here is derived from an EMBL/GenBank/DDBJ whole genome shotgun (WGS) entry which is preliminary data.</text>
</comment>
<feature type="domain" description="Rad50/SbcC-type AAA" evidence="5">
    <location>
        <begin position="5"/>
        <end position="257"/>
    </location>
</feature>
<evidence type="ECO:0000313" key="7">
    <source>
        <dbReference type="Proteomes" id="UP000284794"/>
    </source>
</evidence>
<dbReference type="AlphaFoldDB" id="A0A414DIB6"/>
<dbReference type="PANTHER" id="PTHR32114">
    <property type="entry name" value="ABC TRANSPORTER ABCH.3"/>
    <property type="match status" value="1"/>
</dbReference>
<comment type="subunit">
    <text evidence="2">Heterodimer of SbcC and SbcD.</text>
</comment>
<accession>A0A414DIB6</accession>
<evidence type="ECO:0000256" key="1">
    <source>
        <dbReference type="ARBA" id="ARBA00006930"/>
    </source>
</evidence>
<comment type="similarity">
    <text evidence="1">Belongs to the SMC family. SbcC subfamily.</text>
</comment>
<evidence type="ECO:0000313" key="6">
    <source>
        <dbReference type="EMBL" id="RHD10828.1"/>
    </source>
</evidence>
<dbReference type="Gene3D" id="3.40.50.300">
    <property type="entry name" value="P-loop containing nucleotide triphosphate hydrolases"/>
    <property type="match status" value="2"/>
</dbReference>
<organism evidence="6 7">
    <name type="scientific">Lachnospira eligens</name>
    <dbReference type="NCBI Taxonomy" id="39485"/>
    <lineage>
        <taxon>Bacteria</taxon>
        <taxon>Bacillati</taxon>
        <taxon>Bacillota</taxon>
        <taxon>Clostridia</taxon>
        <taxon>Lachnospirales</taxon>
        <taxon>Lachnospiraceae</taxon>
        <taxon>Lachnospira</taxon>
    </lineage>
</organism>
<dbReference type="SUPFAM" id="SSF52540">
    <property type="entry name" value="P-loop containing nucleoside triphosphate hydrolases"/>
    <property type="match status" value="2"/>
</dbReference>
<gene>
    <name evidence="6" type="ORF">DW811_00165</name>
</gene>
<dbReference type="Proteomes" id="UP000284794">
    <property type="component" value="Unassembled WGS sequence"/>
</dbReference>
<evidence type="ECO:0000259" key="5">
    <source>
        <dbReference type="Pfam" id="PF13476"/>
    </source>
</evidence>
<feature type="coiled-coil region" evidence="4">
    <location>
        <begin position="222"/>
        <end position="263"/>
    </location>
</feature>
<evidence type="ECO:0000256" key="3">
    <source>
        <dbReference type="ARBA" id="ARBA00013368"/>
    </source>
</evidence>
<dbReference type="InterPro" id="IPR038729">
    <property type="entry name" value="Rad50/SbcC_AAA"/>
</dbReference>
<dbReference type="GO" id="GO:0016887">
    <property type="term" value="F:ATP hydrolysis activity"/>
    <property type="evidence" value="ECO:0007669"/>
    <property type="project" value="InterPro"/>
</dbReference>
<name>A0A414DIB6_9FIRM</name>
<dbReference type="GO" id="GO:0006302">
    <property type="term" value="P:double-strand break repair"/>
    <property type="evidence" value="ECO:0007669"/>
    <property type="project" value="InterPro"/>
</dbReference>
<keyword evidence="4" id="KW-0175">Coiled coil</keyword>
<dbReference type="PANTHER" id="PTHR32114:SF2">
    <property type="entry name" value="ABC TRANSPORTER ABCH.3"/>
    <property type="match status" value="1"/>
</dbReference>
<dbReference type="EMBL" id="QSIS01000001">
    <property type="protein sequence ID" value="RHD10828.1"/>
    <property type="molecule type" value="Genomic_DNA"/>
</dbReference>
<protein>
    <recommendedName>
        <fullName evidence="3">Nuclease SbcCD subunit C</fullName>
    </recommendedName>
</protein>